<reference evidence="2 3" key="2">
    <citation type="journal article" date="2015" name="Stand. Genomic Sci.">
        <title>Draft genome sequence of Cellulomonas carbonis T26(T) and comparative analysis of six Cellulomonas genomes.</title>
        <authorList>
            <person name="Zhuang W."/>
            <person name="Zhang S."/>
            <person name="Xia X."/>
            <person name="Wang G."/>
        </authorList>
    </citation>
    <scope>NUCLEOTIDE SEQUENCE [LARGE SCALE GENOMIC DNA]</scope>
    <source>
        <strain evidence="2 3">T26</strain>
    </source>
</reference>
<evidence type="ECO:0000259" key="1">
    <source>
        <dbReference type="Pfam" id="PF13649"/>
    </source>
</evidence>
<dbReference type="GO" id="GO:0008168">
    <property type="term" value="F:methyltransferase activity"/>
    <property type="evidence" value="ECO:0007669"/>
    <property type="project" value="UniProtKB-KW"/>
</dbReference>
<feature type="domain" description="Methyltransferase" evidence="1">
    <location>
        <begin position="44"/>
        <end position="133"/>
    </location>
</feature>
<dbReference type="CDD" id="cd02440">
    <property type="entry name" value="AdoMet_MTases"/>
    <property type="match status" value="1"/>
</dbReference>
<dbReference type="EMBL" id="AXCY01000092">
    <property type="protein sequence ID" value="KGM09508.1"/>
    <property type="molecule type" value="Genomic_DNA"/>
</dbReference>
<dbReference type="Gene3D" id="3.40.50.150">
    <property type="entry name" value="Vaccinia Virus protein VP39"/>
    <property type="match status" value="1"/>
</dbReference>
<dbReference type="GO" id="GO:0032259">
    <property type="term" value="P:methylation"/>
    <property type="evidence" value="ECO:0007669"/>
    <property type="project" value="UniProtKB-KW"/>
</dbReference>
<name>A0A0A0BLW0_9CELL</name>
<organism evidence="2 3">
    <name type="scientific">Cellulomonas carbonis T26</name>
    <dbReference type="NCBI Taxonomy" id="947969"/>
    <lineage>
        <taxon>Bacteria</taxon>
        <taxon>Bacillati</taxon>
        <taxon>Actinomycetota</taxon>
        <taxon>Actinomycetes</taxon>
        <taxon>Micrococcales</taxon>
        <taxon>Cellulomonadaceae</taxon>
        <taxon>Cellulomonas</taxon>
    </lineage>
</organism>
<reference evidence="2 3" key="1">
    <citation type="submission" date="2013-08" db="EMBL/GenBank/DDBJ databases">
        <title>Genome sequencing of Cellulomonas carbonis T26.</title>
        <authorList>
            <person name="Chen F."/>
            <person name="Li Y."/>
            <person name="Wang G."/>
        </authorList>
    </citation>
    <scope>NUCLEOTIDE SEQUENCE [LARGE SCALE GENOMIC DNA]</scope>
    <source>
        <strain evidence="2 3">T26</strain>
    </source>
</reference>
<protein>
    <submittedName>
        <fullName evidence="2">SAM-dependent methyltransferase</fullName>
    </submittedName>
</protein>
<dbReference type="OrthoDB" id="7062303at2"/>
<comment type="caution">
    <text evidence="2">The sequence shown here is derived from an EMBL/GenBank/DDBJ whole genome shotgun (WGS) entry which is preliminary data.</text>
</comment>
<dbReference type="Proteomes" id="UP000029839">
    <property type="component" value="Unassembled WGS sequence"/>
</dbReference>
<dbReference type="AlphaFoldDB" id="A0A0A0BLW0"/>
<gene>
    <name evidence="2" type="ORF">N868_01640</name>
</gene>
<dbReference type="Pfam" id="PF13649">
    <property type="entry name" value="Methyltransf_25"/>
    <property type="match status" value="1"/>
</dbReference>
<keyword evidence="2" id="KW-0808">Transferase</keyword>
<keyword evidence="3" id="KW-1185">Reference proteome</keyword>
<dbReference type="RefSeq" id="WP_043608543.1">
    <property type="nucleotide sequence ID" value="NZ_AXCY01000092.1"/>
</dbReference>
<evidence type="ECO:0000313" key="2">
    <source>
        <dbReference type="EMBL" id="KGM09508.1"/>
    </source>
</evidence>
<proteinExistence type="predicted"/>
<accession>A0A0A0BLW0</accession>
<dbReference type="InterPro" id="IPR041698">
    <property type="entry name" value="Methyltransf_25"/>
</dbReference>
<dbReference type="SUPFAM" id="SSF53335">
    <property type="entry name" value="S-adenosyl-L-methionine-dependent methyltransferases"/>
    <property type="match status" value="1"/>
</dbReference>
<dbReference type="InterPro" id="IPR029063">
    <property type="entry name" value="SAM-dependent_MTases_sf"/>
</dbReference>
<evidence type="ECO:0000313" key="3">
    <source>
        <dbReference type="Proteomes" id="UP000029839"/>
    </source>
</evidence>
<sequence>MGHALYDHLAEWWPVVSPVEDYAAEAAWIRTLLPRAADGGPPLVLELGSGGGHLAHHLAPHARLVLTDLSEPMLDVSRALNPTLPHHVGDMRTLRLDVVADAVLVHDAIAYMRTRVDLAAALRTAFVHLRPGGTAVLVPDDVAETFTGATDLEQHDAPDGRSMRLLVWSWRPDDDAEEARDEYVLALRSPAGEVTVHHETHRTGLFATGTWLALLREAGFEAHPVTEVTGDDRPPRTAFVATRP</sequence>
<dbReference type="Gene3D" id="2.20.130.10">
    <property type="entry name" value="CAC2371-like domains"/>
    <property type="match status" value="1"/>
</dbReference>
<keyword evidence="2" id="KW-0489">Methyltransferase</keyword>